<dbReference type="InterPro" id="IPR012340">
    <property type="entry name" value="NA-bd_OB-fold"/>
</dbReference>
<keyword evidence="5" id="KW-1185">Reference proteome</keyword>
<protein>
    <submittedName>
        <fullName evidence="4">CRISPR-associated RAMP Cmr6</fullName>
    </submittedName>
</protein>
<dbReference type="PANTHER" id="PTHR39965">
    <property type="entry name" value="CRISPR SYSTEM CMR SUBUNIT CMR6"/>
    <property type="match status" value="1"/>
</dbReference>
<feature type="region of interest" description="Disordered" evidence="2">
    <location>
        <begin position="779"/>
        <end position="825"/>
    </location>
</feature>
<feature type="compositionally biased region" description="Pro residues" evidence="2">
    <location>
        <begin position="71"/>
        <end position="95"/>
    </location>
</feature>
<dbReference type="GO" id="GO:0003676">
    <property type="term" value="F:nucleic acid binding"/>
    <property type="evidence" value="ECO:0007669"/>
    <property type="project" value="InterPro"/>
</dbReference>
<dbReference type="InterPro" id="IPR010172">
    <property type="entry name" value="CRISPR-assoc_prot_TM1791"/>
</dbReference>
<dbReference type="EMBL" id="NIDE01000007">
    <property type="protein sequence ID" value="OWK41123.1"/>
    <property type="molecule type" value="Genomic_DNA"/>
</dbReference>
<proteinExistence type="predicted"/>
<dbReference type="InterPro" id="IPR002059">
    <property type="entry name" value="CSP_DNA-bd"/>
</dbReference>
<dbReference type="RefSeq" id="WP_088256069.1">
    <property type="nucleotide sequence ID" value="NZ_NIDE01000007.1"/>
</dbReference>
<dbReference type="InterPro" id="IPR005537">
    <property type="entry name" value="RAMP_III_fam"/>
</dbReference>
<reference evidence="5" key="1">
    <citation type="submission" date="2017-06" db="EMBL/GenBank/DDBJ databases">
        <title>Genome analysis of Fimbriiglobus ruber SP5, the first member of the order Planctomycetales with confirmed chitinolytic capability.</title>
        <authorList>
            <person name="Ravin N.V."/>
            <person name="Rakitin A.L."/>
            <person name="Ivanova A.A."/>
            <person name="Beletsky A.V."/>
            <person name="Kulichevskaya I.S."/>
            <person name="Mardanov A.V."/>
            <person name="Dedysh S.N."/>
        </authorList>
    </citation>
    <scope>NUCLEOTIDE SEQUENCE [LARGE SCALE GENOMIC DNA]</scope>
    <source>
        <strain evidence="5">SP5</strain>
    </source>
</reference>
<evidence type="ECO:0000256" key="1">
    <source>
        <dbReference type="ARBA" id="ARBA00023118"/>
    </source>
</evidence>
<feature type="compositionally biased region" description="Polar residues" evidence="2">
    <location>
        <begin position="798"/>
        <end position="807"/>
    </location>
</feature>
<dbReference type="PROSITE" id="PS51857">
    <property type="entry name" value="CSD_2"/>
    <property type="match status" value="1"/>
</dbReference>
<dbReference type="SUPFAM" id="SSF50249">
    <property type="entry name" value="Nucleic acid-binding proteins"/>
    <property type="match status" value="1"/>
</dbReference>
<keyword evidence="1" id="KW-0051">Antiviral defense</keyword>
<evidence type="ECO:0000313" key="4">
    <source>
        <dbReference type="EMBL" id="OWK41123.1"/>
    </source>
</evidence>
<dbReference type="NCBIfam" id="TIGR01898">
    <property type="entry name" value="cas_TM1791_cmr6"/>
    <property type="match status" value="1"/>
</dbReference>
<dbReference type="NCBIfam" id="TIGR01894">
    <property type="entry name" value="cas_TM1795_cmr1"/>
    <property type="match status" value="1"/>
</dbReference>
<evidence type="ECO:0000259" key="3">
    <source>
        <dbReference type="PROSITE" id="PS51857"/>
    </source>
</evidence>
<dbReference type="PANTHER" id="PTHR39965:SF1">
    <property type="entry name" value="CRISPR SYSTEM CMR SUBUNIT CMR6"/>
    <property type="match status" value="1"/>
</dbReference>
<dbReference type="Pfam" id="PF03787">
    <property type="entry name" value="RAMPs"/>
    <property type="match status" value="2"/>
</dbReference>
<organism evidence="4 5">
    <name type="scientific">Fimbriiglobus ruber</name>
    <dbReference type="NCBI Taxonomy" id="1908690"/>
    <lineage>
        <taxon>Bacteria</taxon>
        <taxon>Pseudomonadati</taxon>
        <taxon>Planctomycetota</taxon>
        <taxon>Planctomycetia</taxon>
        <taxon>Gemmatales</taxon>
        <taxon>Gemmataceae</taxon>
        <taxon>Fimbriiglobus</taxon>
    </lineage>
</organism>
<dbReference type="Gene3D" id="2.40.50.140">
    <property type="entry name" value="Nucleic acid-binding proteins"/>
    <property type="match status" value="1"/>
</dbReference>
<dbReference type="InterPro" id="IPR007522">
    <property type="entry name" value="CRISPR-assoc_prot_TM1795"/>
</dbReference>
<dbReference type="AlphaFoldDB" id="A0A225DJJ2"/>
<evidence type="ECO:0000313" key="5">
    <source>
        <dbReference type="Proteomes" id="UP000214646"/>
    </source>
</evidence>
<comment type="caution">
    <text evidence="4">The sequence shown here is derived from an EMBL/GenBank/DDBJ whole genome shotgun (WGS) entry which is preliminary data.</text>
</comment>
<name>A0A225DJJ2_9BACT</name>
<accession>A0A225DJJ2</accession>
<dbReference type="Proteomes" id="UP000214646">
    <property type="component" value="Unassembled WGS sequence"/>
</dbReference>
<feature type="domain" description="CSD" evidence="3">
    <location>
        <begin position="1"/>
        <end position="66"/>
    </location>
</feature>
<sequence length="825" mass="89535">MSIGTVKKWFPDRGIGYLTDTADGADVFFGDRGLLGLTPADVHIGMAVEFDRREDDRGPRAVKIRRAGTAPAPPPGPGPTAAPARPRPPIEPPPRPPRDTPALTEIPLPRSTQAVVARVRIEDRHPGLQLDKLVIPGDQERQRDSLANVTRVQGDRGLLAELRARRGKWLKTWPRTTTGPLTLHLARANVLENAGLCLHPVYGFAYLPGSGLKGMARAFATEMATADPRDVEAVFGNEPGETDEDRQTAGGVIFHDAWPADWPTLAVDITNNHHPKYYQGGDAPGDWDSPVPVYFLAIHPGTTFEFAVAARRVDGAPRLVTLAREWLDGALTASGAGAKTAAGYGTFRADGRPSEGNRRSAVVQLELISPAFLAGAAQDGTDCDLRTATLRGQLRWWWRTLHAGFLSVDELRSLEAAIWGDTNVGSAVRIELTPRTAGHVTLYAHPAERQSGTRYVAYGMDESVRIGGNRVRKQRYVMAPGASWELRITTRRSSYRPPVTDPKSPPPAIALTADEVREQALAACWLMAQYGGVGSKGRKGFGSLDVTGPDLPPGLDRCRAAAEQFRRDRLKRPGSFSQALAESPSISDPSLSFFELNLPDRTANDAVERIGRAFSATAAQFKHDPGKAAWGLPRKVHGPMDSPLPHQQADTHQPPEWLDFPKRSHATSPANARHASPIHLHVGKAVGGGLVLRSLALPAKDLPDHTESARMLRLFDAAFRSEISSSAQQIRGRPLPGVTPPFPAANLVEVTILERMEKSGPNAFRVQEDGKQKGMVIHGTPPNPLPAIGDKVRVYREPTSSPQNPTYRWSAPAPSPPPTRPGNRR</sequence>
<evidence type="ECO:0000256" key="2">
    <source>
        <dbReference type="SAM" id="MobiDB-lite"/>
    </source>
</evidence>
<feature type="region of interest" description="Disordered" evidence="2">
    <location>
        <begin position="65"/>
        <end position="105"/>
    </location>
</feature>
<dbReference type="GO" id="GO:0051607">
    <property type="term" value="P:defense response to virus"/>
    <property type="evidence" value="ECO:0007669"/>
    <property type="project" value="UniProtKB-KW"/>
</dbReference>
<gene>
    <name evidence="4" type="ORF">FRUB_05015</name>
</gene>
<feature type="compositionally biased region" description="Pro residues" evidence="2">
    <location>
        <begin position="813"/>
        <end position="825"/>
    </location>
</feature>